<dbReference type="GO" id="GO:0005524">
    <property type="term" value="F:ATP binding"/>
    <property type="evidence" value="ECO:0007669"/>
    <property type="project" value="UniProtKB-KW"/>
</dbReference>
<feature type="region of interest" description="Disordered" evidence="6">
    <location>
        <begin position="632"/>
        <end position="655"/>
    </location>
</feature>
<evidence type="ECO:0000256" key="6">
    <source>
        <dbReference type="SAM" id="MobiDB-lite"/>
    </source>
</evidence>
<sequence length="868" mass="96356">MHDSKTLSWYSQLPRDATESSQLALSDIFYSHAQQSPTPSHPLRSMSPNVAFDAFVPTATSTLRLPQASSATSSRESLTGDRSFEIQRVTNLRDIDPEWEDDEIDEVLVLSRKRHTKKLSVIRESIDSSKPRKGIDIASFKLASVMQADSTSKVFLATKAENSACYALKAIPHDRLIERVVRERISAEHQTLKRVTQANLPFLPRLYWSFHDEEHLYLVTGYYPSSVDTMLNREEASFMSNVKFYAAELLVAVSSLHMLGIVHRDIKPTNVLLSGDGHLILTGLHHSVSSGVTTDHVPLHLNIEDSSYAAPELLLGWNHDEKVDVWGFGTWLYLVLMKQHPFLDTTRLDQDDKAFDVTLSYLRAPLRLDALRGADEHAADLIAKCLQRNTAFRPSLETLKAHEYFRTVNWSDVRLKKTPAPIKPDAATVPANVPNEKPEVPSVAVLTRPRNMEEQIAAASLLDEFIFEWQDADKETRPSPQSLSSSEAVENSDLTANPAVRPSGSFPRAPSSSLSVTSFGELKRYRRVKVPKLEDVKIPSIPDATEMTPSPVQRRQSGPPLSFKESTPPRRGRLRKFASLDFDLDMIVPLSEEEADSDSDAHSLDKTPTASRTAPLAHLPRWSPLRSFKFSRPGTAPSPSTPATNGNFLALGNTPISTPRKLIKRTKTPVVPSTQQPIRGLPHGVEQIGNGIGFTCARSPSQPLPTFESSNKPNTPKESVSLRRSASLRPAISRYGKLTLLPRMLRNKRSGSSSIDHNVPLIEEPHRPDELEASMKETYESSWDLNSTGAAVRSAAGLGFGLGADASSRELLICNPNPVLPSFHTAFEDQPSAFNATGDPDRSLDNWSFPTLRLVTPQAQQNRNLWQN</sequence>
<feature type="compositionally biased region" description="Polar residues" evidence="6">
    <location>
        <begin position="478"/>
        <end position="495"/>
    </location>
</feature>
<evidence type="ECO:0000313" key="8">
    <source>
        <dbReference type="EMBL" id="TCD71415.1"/>
    </source>
</evidence>
<dbReference type="InterPro" id="IPR000719">
    <property type="entry name" value="Prot_kinase_dom"/>
</dbReference>
<dbReference type="GO" id="GO:0004674">
    <property type="term" value="F:protein serine/threonine kinase activity"/>
    <property type="evidence" value="ECO:0007669"/>
    <property type="project" value="UniProtKB-KW"/>
</dbReference>
<evidence type="ECO:0000256" key="3">
    <source>
        <dbReference type="ARBA" id="ARBA00022741"/>
    </source>
</evidence>
<feature type="region of interest" description="Disordered" evidence="6">
    <location>
        <begin position="473"/>
        <end position="514"/>
    </location>
</feature>
<keyword evidence="4" id="KW-0418">Kinase</keyword>
<protein>
    <recommendedName>
        <fullName evidence="7">Protein kinase domain-containing protein</fullName>
    </recommendedName>
</protein>
<dbReference type="EMBL" id="RWJN01000006">
    <property type="protein sequence ID" value="TCD71415.1"/>
    <property type="molecule type" value="Genomic_DNA"/>
</dbReference>
<evidence type="ECO:0000256" key="5">
    <source>
        <dbReference type="ARBA" id="ARBA00022840"/>
    </source>
</evidence>
<dbReference type="Gene3D" id="1.10.510.10">
    <property type="entry name" value="Transferase(Phosphotransferase) domain 1"/>
    <property type="match status" value="1"/>
</dbReference>
<proteinExistence type="predicted"/>
<feature type="region of interest" description="Disordered" evidence="6">
    <location>
        <begin position="699"/>
        <end position="725"/>
    </location>
</feature>
<dbReference type="Pfam" id="PF00069">
    <property type="entry name" value="Pkinase"/>
    <property type="match status" value="1"/>
</dbReference>
<evidence type="ECO:0000256" key="1">
    <source>
        <dbReference type="ARBA" id="ARBA00022527"/>
    </source>
</evidence>
<evidence type="ECO:0000259" key="7">
    <source>
        <dbReference type="PROSITE" id="PS50011"/>
    </source>
</evidence>
<dbReference type="Proteomes" id="UP000292702">
    <property type="component" value="Unassembled WGS sequence"/>
</dbReference>
<keyword evidence="9" id="KW-1185">Reference proteome</keyword>
<dbReference type="InterPro" id="IPR011009">
    <property type="entry name" value="Kinase-like_dom_sf"/>
</dbReference>
<dbReference type="InterPro" id="IPR008271">
    <property type="entry name" value="Ser/Thr_kinase_AS"/>
</dbReference>
<dbReference type="SUPFAM" id="SSF56112">
    <property type="entry name" value="Protein kinase-like (PK-like)"/>
    <property type="match status" value="1"/>
</dbReference>
<feature type="domain" description="Protein kinase" evidence="7">
    <location>
        <begin position="140"/>
        <end position="405"/>
    </location>
</feature>
<feature type="compositionally biased region" description="Polar residues" evidence="6">
    <location>
        <begin position="547"/>
        <end position="556"/>
    </location>
</feature>
<gene>
    <name evidence="8" type="ORF">EIP91_010121</name>
</gene>
<dbReference type="OrthoDB" id="347657at2759"/>
<dbReference type="STRING" id="92696.A0A4R0RWX2"/>
<accession>A0A4R0RWX2</accession>
<evidence type="ECO:0000256" key="2">
    <source>
        <dbReference type="ARBA" id="ARBA00022679"/>
    </source>
</evidence>
<organism evidence="8 9">
    <name type="scientific">Steccherinum ochraceum</name>
    <dbReference type="NCBI Taxonomy" id="92696"/>
    <lineage>
        <taxon>Eukaryota</taxon>
        <taxon>Fungi</taxon>
        <taxon>Dikarya</taxon>
        <taxon>Basidiomycota</taxon>
        <taxon>Agaricomycotina</taxon>
        <taxon>Agaricomycetes</taxon>
        <taxon>Polyporales</taxon>
        <taxon>Steccherinaceae</taxon>
        <taxon>Steccherinum</taxon>
    </lineage>
</organism>
<dbReference type="PANTHER" id="PTHR24351">
    <property type="entry name" value="RIBOSOMAL PROTEIN S6 KINASE"/>
    <property type="match status" value="1"/>
</dbReference>
<dbReference type="Gene3D" id="3.30.200.20">
    <property type="entry name" value="Phosphorylase Kinase, domain 1"/>
    <property type="match status" value="1"/>
</dbReference>
<evidence type="ECO:0000313" key="9">
    <source>
        <dbReference type="Proteomes" id="UP000292702"/>
    </source>
</evidence>
<feature type="region of interest" description="Disordered" evidence="6">
    <location>
        <begin position="592"/>
        <end position="612"/>
    </location>
</feature>
<keyword evidence="3" id="KW-0547">Nucleotide-binding</keyword>
<dbReference type="AlphaFoldDB" id="A0A4R0RWX2"/>
<feature type="region of interest" description="Disordered" evidence="6">
    <location>
        <begin position="540"/>
        <end position="572"/>
    </location>
</feature>
<dbReference type="PROSITE" id="PS00108">
    <property type="entry name" value="PROTEIN_KINASE_ST"/>
    <property type="match status" value="1"/>
</dbReference>
<reference evidence="8 9" key="1">
    <citation type="submission" date="2018-11" db="EMBL/GenBank/DDBJ databases">
        <title>Genome assembly of Steccherinum ochraceum LE-BIN_3174, the white-rot fungus of the Steccherinaceae family (The Residual Polyporoid clade, Polyporales, Basidiomycota).</title>
        <authorList>
            <person name="Fedorova T.V."/>
            <person name="Glazunova O.A."/>
            <person name="Landesman E.O."/>
            <person name="Moiseenko K.V."/>
            <person name="Psurtseva N.V."/>
            <person name="Savinova O.S."/>
            <person name="Shakhova N.V."/>
            <person name="Tyazhelova T.V."/>
            <person name="Vasina D.V."/>
        </authorList>
    </citation>
    <scope>NUCLEOTIDE SEQUENCE [LARGE SCALE GENOMIC DNA]</scope>
    <source>
        <strain evidence="8 9">LE-BIN_3174</strain>
    </source>
</reference>
<dbReference type="PROSITE" id="PS50011">
    <property type="entry name" value="PROTEIN_KINASE_DOM"/>
    <property type="match status" value="1"/>
</dbReference>
<keyword evidence="5" id="KW-0067">ATP-binding</keyword>
<keyword evidence="2" id="KW-0808">Transferase</keyword>
<keyword evidence="1" id="KW-0723">Serine/threonine-protein kinase</keyword>
<comment type="caution">
    <text evidence="8">The sequence shown here is derived from an EMBL/GenBank/DDBJ whole genome shotgun (WGS) entry which is preliminary data.</text>
</comment>
<dbReference type="SMART" id="SM00220">
    <property type="entry name" value="S_TKc"/>
    <property type="match status" value="1"/>
</dbReference>
<name>A0A4R0RWX2_9APHY</name>
<feature type="compositionally biased region" description="Low complexity" evidence="6">
    <location>
        <begin position="635"/>
        <end position="644"/>
    </location>
</feature>
<evidence type="ECO:0000256" key="4">
    <source>
        <dbReference type="ARBA" id="ARBA00022777"/>
    </source>
</evidence>
<feature type="compositionally biased region" description="Polar residues" evidence="6">
    <location>
        <begin position="707"/>
        <end position="724"/>
    </location>
</feature>